<comment type="caution">
    <text evidence="1">The sequence shown here is derived from an EMBL/GenBank/DDBJ whole genome shotgun (WGS) entry which is preliminary data.</text>
</comment>
<gene>
    <name evidence="1" type="ORF">IAA97_02140</name>
</gene>
<dbReference type="Proteomes" id="UP000823615">
    <property type="component" value="Unassembled WGS sequence"/>
</dbReference>
<dbReference type="EMBL" id="JADIMT010000033">
    <property type="protein sequence ID" value="MBO8435765.1"/>
    <property type="molecule type" value="Genomic_DNA"/>
</dbReference>
<accession>A0A9D9DZ82</accession>
<name>A0A9D9DZ82_9SPIO</name>
<proteinExistence type="predicted"/>
<dbReference type="AlphaFoldDB" id="A0A9D9DZ82"/>
<sequence>MKLQLQLETIPVWDGVKEGSECFLCTLMKKAEEDSVRYYLSSAVMTPEVRVEMNKHGFCPHHLHLLAEGGKPQSLALAMDTYYDENKSIFAPLMDKVDNSSNARKTLKAAEAFFEAAHAREQGCLICSRMEERLVRYCYTVASLWATDPDFKKALEDSKGFCLHHTEELVKVADKALSGDELAGFVKTVIAMLGKNLDRVQHDDWWMTQKYKSENKDKPWNGAEDAQKRAVYKLIGESRVIDPLKK</sequence>
<evidence type="ECO:0000313" key="1">
    <source>
        <dbReference type="EMBL" id="MBO8435765.1"/>
    </source>
</evidence>
<organism evidence="1 2">
    <name type="scientific">Candidatus Ornithospirochaeta stercoripullorum</name>
    <dbReference type="NCBI Taxonomy" id="2840899"/>
    <lineage>
        <taxon>Bacteria</taxon>
        <taxon>Pseudomonadati</taxon>
        <taxon>Spirochaetota</taxon>
        <taxon>Spirochaetia</taxon>
        <taxon>Spirochaetales</taxon>
        <taxon>Spirochaetaceae</taxon>
        <taxon>Spirochaetaceae incertae sedis</taxon>
        <taxon>Candidatus Ornithospirochaeta</taxon>
    </lineage>
</organism>
<evidence type="ECO:0000313" key="2">
    <source>
        <dbReference type="Proteomes" id="UP000823615"/>
    </source>
</evidence>
<reference evidence="1" key="1">
    <citation type="submission" date="2020-10" db="EMBL/GenBank/DDBJ databases">
        <authorList>
            <person name="Gilroy R."/>
        </authorList>
    </citation>
    <scope>NUCLEOTIDE SEQUENCE</scope>
    <source>
        <strain evidence="1">7293</strain>
    </source>
</reference>
<dbReference type="Pfam" id="PF19538">
    <property type="entry name" value="DUF6062"/>
    <property type="match status" value="1"/>
</dbReference>
<protein>
    <submittedName>
        <fullName evidence="1">Uncharacterized protein</fullName>
    </submittedName>
</protein>
<dbReference type="InterPro" id="IPR045706">
    <property type="entry name" value="DUF6062"/>
</dbReference>
<reference evidence="1" key="2">
    <citation type="journal article" date="2021" name="PeerJ">
        <title>Extensive microbial diversity within the chicken gut microbiome revealed by metagenomics and culture.</title>
        <authorList>
            <person name="Gilroy R."/>
            <person name="Ravi A."/>
            <person name="Getino M."/>
            <person name="Pursley I."/>
            <person name="Horton D.L."/>
            <person name="Alikhan N.F."/>
            <person name="Baker D."/>
            <person name="Gharbi K."/>
            <person name="Hall N."/>
            <person name="Watson M."/>
            <person name="Adriaenssens E.M."/>
            <person name="Foster-Nyarko E."/>
            <person name="Jarju S."/>
            <person name="Secka A."/>
            <person name="Antonio M."/>
            <person name="Oren A."/>
            <person name="Chaudhuri R.R."/>
            <person name="La Ragione R."/>
            <person name="Hildebrand F."/>
            <person name="Pallen M.J."/>
        </authorList>
    </citation>
    <scope>NUCLEOTIDE SEQUENCE</scope>
    <source>
        <strain evidence="1">7293</strain>
    </source>
</reference>